<evidence type="ECO:0000256" key="2">
    <source>
        <dbReference type="PROSITE-ProRule" id="PRU10007"/>
    </source>
</evidence>
<dbReference type="EMBL" id="JAHKNI010000004">
    <property type="protein sequence ID" value="MBU3062509.1"/>
    <property type="molecule type" value="Genomic_DNA"/>
</dbReference>
<keyword evidence="7" id="KW-1185">Reference proteome</keyword>
<dbReference type="Pfam" id="PF00171">
    <property type="entry name" value="Aldedh"/>
    <property type="match status" value="1"/>
</dbReference>
<dbReference type="PROSITE" id="PS00687">
    <property type="entry name" value="ALDEHYDE_DEHYDR_GLU"/>
    <property type="match status" value="1"/>
</dbReference>
<keyword evidence="1 3" id="KW-0560">Oxidoreductase</keyword>
<name>A0ABS6B5R6_9NOCA</name>
<dbReference type="Gene3D" id="3.40.309.10">
    <property type="entry name" value="Aldehyde Dehydrogenase, Chain A, domain 2"/>
    <property type="match status" value="1"/>
</dbReference>
<evidence type="ECO:0000313" key="6">
    <source>
        <dbReference type="EMBL" id="MBU3065657.1"/>
    </source>
</evidence>
<evidence type="ECO:0000256" key="3">
    <source>
        <dbReference type="RuleBase" id="RU003345"/>
    </source>
</evidence>
<dbReference type="InterPro" id="IPR016160">
    <property type="entry name" value="Ald_DH_CS_CYS"/>
</dbReference>
<evidence type="ECO:0000313" key="7">
    <source>
        <dbReference type="Proteomes" id="UP000733379"/>
    </source>
</evidence>
<evidence type="ECO:0000256" key="1">
    <source>
        <dbReference type="ARBA" id="ARBA00023002"/>
    </source>
</evidence>
<proteinExistence type="inferred from homology"/>
<comment type="similarity">
    <text evidence="3">Belongs to the aldehyde dehydrogenase family.</text>
</comment>
<feature type="domain" description="Aldehyde dehydrogenase" evidence="4">
    <location>
        <begin position="31"/>
        <end position="486"/>
    </location>
</feature>
<comment type="caution">
    <text evidence="6">The sequence shown here is derived from an EMBL/GenBank/DDBJ whole genome shotgun (WGS) entry which is preliminary data.</text>
</comment>
<dbReference type="Gene3D" id="3.40.605.10">
    <property type="entry name" value="Aldehyde Dehydrogenase, Chain A, domain 1"/>
    <property type="match status" value="1"/>
</dbReference>
<feature type="active site" evidence="2">
    <location>
        <position position="259"/>
    </location>
</feature>
<dbReference type="NCBIfam" id="NF006916">
    <property type="entry name" value="PRK09407.1"/>
    <property type="match status" value="1"/>
</dbReference>
<dbReference type="InterPro" id="IPR016163">
    <property type="entry name" value="Ald_DH_C"/>
</dbReference>
<gene>
    <name evidence="5" type="ORF">KO481_13375</name>
    <name evidence="6" type="ORF">KO481_29535</name>
</gene>
<dbReference type="SUPFAM" id="SSF53720">
    <property type="entry name" value="ALDH-like"/>
    <property type="match status" value="1"/>
</dbReference>
<reference evidence="6 7" key="1">
    <citation type="submission" date="2021-06" db="EMBL/GenBank/DDBJ databases">
        <title>Actinomycetes sequencing.</title>
        <authorList>
            <person name="Shan Q."/>
        </authorList>
    </citation>
    <scope>NUCLEOTIDE SEQUENCE [LARGE SCALE GENOMIC DNA]</scope>
    <source>
        <strain evidence="6 7">NEAU-G5</strain>
    </source>
</reference>
<sequence>MGPAVTESSLPPRIDRLLIEQLRDQLPKSAETRSAASPFTGSELPWVPQSDGAAIDTAAQAGRNAQRDWAARPIRERERIVLRYARLLLDHHDQLCDLMQWETGKARIHAAIEVQGVVSVAQHYGATSRRYLAERKVRSLGWPVRAEVGYRPKGLVGVIAPWNYPLFLAVGDVIPALIAGNAVLSKADSQTPWTLLLARYLAVRAGIPEAVWQVVAGPGRRIGQAVVDAVDYLCFTGSTETGRTIARQCADRLIGVSLELGGKNPMIVRADADLDAAATGAVQACFSSAGQMCIGIERIYVHHSVYQRFLDALADKVAKLRLGAEYDLAVDMGSLTSQRQLVATSRHIVDAVEKGAKVVTGGNARPDLGPLFFEPTVLTGVTPAMSVHGEETFGPVVSVYPVVSDDEAVRLANEGSYGLSASVWTRDLGRGRAIAAQIVAGAVMVNDGYLSAIASLHAPMGGMRQSGLGRRHGRDGIVRYTEPQTITAQRFPTPYPDRMRGLALTALRRVTELRLRISQRIR</sequence>
<dbReference type="PANTHER" id="PTHR11699">
    <property type="entry name" value="ALDEHYDE DEHYDROGENASE-RELATED"/>
    <property type="match status" value="1"/>
</dbReference>
<dbReference type="EMBL" id="JAHKNI010000011">
    <property type="protein sequence ID" value="MBU3065657.1"/>
    <property type="molecule type" value="Genomic_DNA"/>
</dbReference>
<dbReference type="Proteomes" id="UP000733379">
    <property type="component" value="Unassembled WGS sequence"/>
</dbReference>
<organism evidence="6 7">
    <name type="scientific">Nocardia albiluteola</name>
    <dbReference type="NCBI Taxonomy" id="2842303"/>
    <lineage>
        <taxon>Bacteria</taxon>
        <taxon>Bacillati</taxon>
        <taxon>Actinomycetota</taxon>
        <taxon>Actinomycetes</taxon>
        <taxon>Mycobacteriales</taxon>
        <taxon>Nocardiaceae</taxon>
        <taxon>Nocardia</taxon>
    </lineage>
</organism>
<evidence type="ECO:0000259" key="4">
    <source>
        <dbReference type="Pfam" id="PF00171"/>
    </source>
</evidence>
<dbReference type="InterPro" id="IPR029510">
    <property type="entry name" value="Ald_DH_CS_GLU"/>
</dbReference>
<evidence type="ECO:0000313" key="5">
    <source>
        <dbReference type="EMBL" id="MBU3062509.1"/>
    </source>
</evidence>
<accession>A0ABS6B5R6</accession>
<dbReference type="InterPro" id="IPR015590">
    <property type="entry name" value="Aldehyde_DH_dom"/>
</dbReference>
<dbReference type="PROSITE" id="PS00070">
    <property type="entry name" value="ALDEHYDE_DEHYDR_CYS"/>
    <property type="match status" value="1"/>
</dbReference>
<dbReference type="InterPro" id="IPR016162">
    <property type="entry name" value="Ald_DH_N"/>
</dbReference>
<protein>
    <submittedName>
        <fullName evidence="6">Aldehyde dehydrogenase family protein</fullName>
    </submittedName>
</protein>
<dbReference type="InterPro" id="IPR016161">
    <property type="entry name" value="Ald_DH/histidinol_DH"/>
</dbReference>